<feature type="domain" description="Glycosyltransferase subfamily 4-like N-terminal" evidence="4">
    <location>
        <begin position="41"/>
        <end position="204"/>
    </location>
</feature>
<dbReference type="SUPFAM" id="SSF53756">
    <property type="entry name" value="UDP-Glycosyltransferase/glycogen phosphorylase"/>
    <property type="match status" value="1"/>
</dbReference>
<name>A0ABN3XJU8_9ACTN</name>
<evidence type="ECO:0000259" key="4">
    <source>
        <dbReference type="Pfam" id="PF13439"/>
    </source>
</evidence>
<feature type="domain" description="Glycosyl transferase family 1" evidence="3">
    <location>
        <begin position="220"/>
        <end position="392"/>
    </location>
</feature>
<dbReference type="InterPro" id="IPR001296">
    <property type="entry name" value="Glyco_trans_1"/>
</dbReference>
<reference evidence="5 6" key="1">
    <citation type="journal article" date="2019" name="Int. J. Syst. Evol. Microbiol.">
        <title>The Global Catalogue of Microorganisms (GCM) 10K type strain sequencing project: providing services to taxonomists for standard genome sequencing and annotation.</title>
        <authorList>
            <consortium name="The Broad Institute Genomics Platform"/>
            <consortium name="The Broad Institute Genome Sequencing Center for Infectious Disease"/>
            <person name="Wu L."/>
            <person name="Ma J."/>
        </authorList>
    </citation>
    <scope>NUCLEOTIDE SEQUENCE [LARGE SCALE GENOMIC DNA]</scope>
    <source>
        <strain evidence="5 6">JCM 9088</strain>
    </source>
</reference>
<evidence type="ECO:0000313" key="5">
    <source>
        <dbReference type="EMBL" id="GAA2961887.1"/>
    </source>
</evidence>
<evidence type="ECO:0000313" key="6">
    <source>
        <dbReference type="Proteomes" id="UP001500403"/>
    </source>
</evidence>
<gene>
    <name evidence="5" type="ORF">GCM10010446_54360</name>
</gene>
<comment type="caution">
    <text evidence="5">The sequence shown here is derived from an EMBL/GenBank/DDBJ whole genome shotgun (WGS) entry which is preliminary data.</text>
</comment>
<dbReference type="EMBL" id="BAAAUD010000051">
    <property type="protein sequence ID" value="GAA2961887.1"/>
    <property type="molecule type" value="Genomic_DNA"/>
</dbReference>
<keyword evidence="6" id="KW-1185">Reference proteome</keyword>
<dbReference type="PANTHER" id="PTHR45947:SF3">
    <property type="entry name" value="SULFOQUINOVOSYL TRANSFERASE SQD2"/>
    <property type="match status" value="1"/>
</dbReference>
<keyword evidence="1" id="KW-0328">Glycosyltransferase</keyword>
<dbReference type="Pfam" id="PF00534">
    <property type="entry name" value="Glycos_transf_1"/>
    <property type="match status" value="1"/>
</dbReference>
<proteinExistence type="predicted"/>
<evidence type="ECO:0000256" key="2">
    <source>
        <dbReference type="ARBA" id="ARBA00022679"/>
    </source>
</evidence>
<dbReference type="Proteomes" id="UP001500403">
    <property type="component" value="Unassembled WGS sequence"/>
</dbReference>
<evidence type="ECO:0000259" key="3">
    <source>
        <dbReference type="Pfam" id="PF00534"/>
    </source>
</evidence>
<dbReference type="CDD" id="cd03801">
    <property type="entry name" value="GT4_PimA-like"/>
    <property type="match status" value="1"/>
</dbReference>
<dbReference type="InterPro" id="IPR050194">
    <property type="entry name" value="Glycosyltransferase_grp1"/>
</dbReference>
<organism evidence="5 6">
    <name type="scientific">Streptomyces enissocaesilis</name>
    <dbReference type="NCBI Taxonomy" id="332589"/>
    <lineage>
        <taxon>Bacteria</taxon>
        <taxon>Bacillati</taxon>
        <taxon>Actinomycetota</taxon>
        <taxon>Actinomycetes</taxon>
        <taxon>Kitasatosporales</taxon>
        <taxon>Streptomycetaceae</taxon>
        <taxon>Streptomyces</taxon>
        <taxon>Streptomyces rochei group</taxon>
    </lineage>
</organism>
<evidence type="ECO:0000256" key="1">
    <source>
        <dbReference type="ARBA" id="ARBA00022676"/>
    </source>
</evidence>
<protein>
    <submittedName>
        <fullName evidence="5">Glycosyltransferase family 4 protein</fullName>
    </submittedName>
</protein>
<dbReference type="InterPro" id="IPR028098">
    <property type="entry name" value="Glyco_trans_4-like_N"/>
</dbReference>
<dbReference type="Pfam" id="PF13439">
    <property type="entry name" value="Glyco_transf_4"/>
    <property type="match status" value="1"/>
</dbReference>
<keyword evidence="2" id="KW-0808">Transferase</keyword>
<accession>A0ABN3XJU8</accession>
<sequence length="410" mass="43495">MGGGLCRARCPACRAGGPGRSVLSAAMHKTLIVTNDFPPRPGGIQAFLHNMALRLDPEQLVVYASTWKRGGEGAAATAAFDAEQPFTVVRDRTTMLLPTPRVTRRAVGLLREHGCGSVWFGAAAPLGLMAPALRRAGAERIVATTHGHEAGWAQLPASRQLLRRIGGDTDTITYLGEYTRSRIAAALTPEAAARMVQLPPGVDEKTFHPGSGGDAVRERLGLAGRPVVVCVSRLVPRKGQDTLILAMPRILREVPDAVLLVVGGGPYAGELRELAAKTGVADSVRFTGPVPWAELPAHFGAGDVFAMPCRTRRGGLDVEGLGIVYLEASATGLPVVAGDSGGAPDAVLDGETGWVVRGGPAAVAAAESADRIVPLLQDPELRHRMGERGREWVEEKWRWDLLAEKLRTLL</sequence>
<dbReference type="PANTHER" id="PTHR45947">
    <property type="entry name" value="SULFOQUINOVOSYL TRANSFERASE SQD2"/>
    <property type="match status" value="1"/>
</dbReference>
<dbReference type="Gene3D" id="3.40.50.2000">
    <property type="entry name" value="Glycogen Phosphorylase B"/>
    <property type="match status" value="2"/>
</dbReference>